<protein>
    <submittedName>
        <fullName evidence="1">Uncharacterized protein</fullName>
    </submittedName>
</protein>
<name>A0A2P2NKX7_RHIMU</name>
<dbReference type="AlphaFoldDB" id="A0A2P2NKX7"/>
<reference evidence="1" key="1">
    <citation type="submission" date="2018-02" db="EMBL/GenBank/DDBJ databases">
        <title>Rhizophora mucronata_Transcriptome.</title>
        <authorList>
            <person name="Meera S.P."/>
            <person name="Sreeshan A."/>
            <person name="Augustine A."/>
        </authorList>
    </citation>
    <scope>NUCLEOTIDE SEQUENCE</scope>
    <source>
        <tissue evidence="1">Leaf</tissue>
    </source>
</reference>
<organism evidence="1">
    <name type="scientific">Rhizophora mucronata</name>
    <name type="common">Asiatic mangrove</name>
    <dbReference type="NCBI Taxonomy" id="61149"/>
    <lineage>
        <taxon>Eukaryota</taxon>
        <taxon>Viridiplantae</taxon>
        <taxon>Streptophyta</taxon>
        <taxon>Embryophyta</taxon>
        <taxon>Tracheophyta</taxon>
        <taxon>Spermatophyta</taxon>
        <taxon>Magnoliopsida</taxon>
        <taxon>eudicotyledons</taxon>
        <taxon>Gunneridae</taxon>
        <taxon>Pentapetalae</taxon>
        <taxon>rosids</taxon>
        <taxon>fabids</taxon>
        <taxon>Malpighiales</taxon>
        <taxon>Rhizophoraceae</taxon>
        <taxon>Rhizophora</taxon>
    </lineage>
</organism>
<dbReference type="EMBL" id="GGEC01062665">
    <property type="protein sequence ID" value="MBX43149.1"/>
    <property type="molecule type" value="Transcribed_RNA"/>
</dbReference>
<proteinExistence type="predicted"/>
<accession>A0A2P2NKX7</accession>
<sequence>MNINKELQVHKYIMPNSNPNPSHTLPVHYGNSFKQNLGKKHSGDASKKIQFWQVEVFL</sequence>
<evidence type="ECO:0000313" key="1">
    <source>
        <dbReference type="EMBL" id="MBX43149.1"/>
    </source>
</evidence>